<dbReference type="Pfam" id="PF14339">
    <property type="entry name" value="DUF4394"/>
    <property type="match status" value="1"/>
</dbReference>
<feature type="chain" id="PRO_5047406076" evidence="2">
    <location>
        <begin position="31"/>
        <end position="291"/>
    </location>
</feature>
<reference evidence="4 5" key="1">
    <citation type="journal article" date="2020" name="ISME J.">
        <title>Comparative genomics reveals insights into cyanobacterial evolution and habitat adaptation.</title>
        <authorList>
            <person name="Chen M.Y."/>
            <person name="Teng W.K."/>
            <person name="Zhao L."/>
            <person name="Hu C.X."/>
            <person name="Zhou Y.K."/>
            <person name="Han B.P."/>
            <person name="Song L.R."/>
            <person name="Shu W.S."/>
        </authorList>
    </citation>
    <scope>NUCLEOTIDE SEQUENCE [LARGE SCALE GENOMIC DNA]</scope>
    <source>
        <strain evidence="4 5">FACHB-252</strain>
    </source>
</reference>
<keyword evidence="5" id="KW-1185">Reference proteome</keyword>
<dbReference type="EMBL" id="JACJTC010000019">
    <property type="protein sequence ID" value="MBD2614464.1"/>
    <property type="molecule type" value="Genomic_DNA"/>
</dbReference>
<keyword evidence="1" id="KW-1133">Transmembrane helix</keyword>
<accession>A0ABR8HF86</accession>
<protein>
    <submittedName>
        <fullName evidence="4">DUF4394 domain-containing protein</fullName>
    </submittedName>
</protein>
<proteinExistence type="predicted"/>
<keyword evidence="1" id="KW-0812">Transmembrane</keyword>
<evidence type="ECO:0000256" key="2">
    <source>
        <dbReference type="SAM" id="SignalP"/>
    </source>
</evidence>
<keyword evidence="1" id="KW-0472">Membrane</keyword>
<evidence type="ECO:0000259" key="3">
    <source>
        <dbReference type="Pfam" id="PF14339"/>
    </source>
</evidence>
<feature type="domain" description="DUF4394" evidence="3">
    <location>
        <begin position="41"/>
        <end position="260"/>
    </location>
</feature>
<organism evidence="4 5">
    <name type="scientific">Nostoc punctiforme FACHB-252</name>
    <dbReference type="NCBI Taxonomy" id="1357509"/>
    <lineage>
        <taxon>Bacteria</taxon>
        <taxon>Bacillati</taxon>
        <taxon>Cyanobacteriota</taxon>
        <taxon>Cyanophyceae</taxon>
        <taxon>Nostocales</taxon>
        <taxon>Nostocaceae</taxon>
        <taxon>Nostoc</taxon>
    </lineage>
</organism>
<keyword evidence="2" id="KW-0732">Signal</keyword>
<feature type="transmembrane region" description="Helical" evidence="1">
    <location>
        <begin position="257"/>
        <end position="283"/>
    </location>
</feature>
<name>A0ABR8HF86_NOSPU</name>
<evidence type="ECO:0000313" key="5">
    <source>
        <dbReference type="Proteomes" id="UP000606396"/>
    </source>
</evidence>
<dbReference type="SUPFAM" id="SSF69322">
    <property type="entry name" value="Tricorn protease domain 2"/>
    <property type="match status" value="1"/>
</dbReference>
<evidence type="ECO:0000256" key="1">
    <source>
        <dbReference type="SAM" id="Phobius"/>
    </source>
</evidence>
<dbReference type="Proteomes" id="UP000606396">
    <property type="component" value="Unassembled WGS sequence"/>
</dbReference>
<evidence type="ECO:0000313" key="4">
    <source>
        <dbReference type="EMBL" id="MBD2614464.1"/>
    </source>
</evidence>
<sequence>MKLSNLNTFFTALVVAAIFDLLSVAKPAAAVSLVGLTEDNNLVLFDSSNPTSTSTVSISGIDGTLLGIDRRPANNLIYGLTNTNNIYTINPFTGVASFVSTLSVPFTGGTISGVDFNPVPDRLRVVGSNDQNYRINVDTGAVIVDGTLNPGDPNITAVAYTNVDNNPATGTTLYNIDYISDALFIQNPPNAGTLGIVGSLGLDIISAAGFDIFTDNGVNTAFAALTPASASGSNLYTIDLTTGAATSVGTISGGKRLIGLTAIVPEPSVGLGALLGVGVFALLGRRPKLVR</sequence>
<dbReference type="InterPro" id="IPR025507">
    <property type="entry name" value="DUF4394"/>
</dbReference>
<dbReference type="RefSeq" id="WP_190951440.1">
    <property type="nucleotide sequence ID" value="NZ_JACJTC010000019.1"/>
</dbReference>
<feature type="signal peptide" evidence="2">
    <location>
        <begin position="1"/>
        <end position="30"/>
    </location>
</feature>
<gene>
    <name evidence="4" type="ORF">H6G94_24850</name>
</gene>
<comment type="caution">
    <text evidence="4">The sequence shown here is derived from an EMBL/GenBank/DDBJ whole genome shotgun (WGS) entry which is preliminary data.</text>
</comment>